<feature type="region of interest" description="Disordered" evidence="1">
    <location>
        <begin position="1"/>
        <end position="78"/>
    </location>
</feature>
<gene>
    <name evidence="2" type="ORF">A1Q2_02370</name>
</gene>
<dbReference type="InParanoid" id="K1VRW9"/>
<keyword evidence="3" id="KW-1185">Reference proteome</keyword>
<feature type="region of interest" description="Disordered" evidence="1">
    <location>
        <begin position="146"/>
        <end position="165"/>
    </location>
</feature>
<name>K1VRW9_TRIAC</name>
<evidence type="ECO:0000256" key="1">
    <source>
        <dbReference type="SAM" id="MobiDB-lite"/>
    </source>
</evidence>
<evidence type="ECO:0000313" key="2">
    <source>
        <dbReference type="EMBL" id="EKD03341.1"/>
    </source>
</evidence>
<dbReference type="EMBL" id="AMBO01000259">
    <property type="protein sequence ID" value="EKD03341.1"/>
    <property type="molecule type" value="Genomic_DNA"/>
</dbReference>
<protein>
    <submittedName>
        <fullName evidence="2">Uncharacterized protein</fullName>
    </submittedName>
</protein>
<accession>K1VRW9</accession>
<dbReference type="AlphaFoldDB" id="K1VRW9"/>
<feature type="compositionally biased region" description="Acidic residues" evidence="1">
    <location>
        <begin position="109"/>
        <end position="138"/>
    </location>
</feature>
<dbReference type="HOGENOM" id="CLU_719996_0_0_1"/>
<reference evidence="2 3" key="1">
    <citation type="journal article" date="2012" name="Eukaryot. Cell">
        <title>Genome sequence of the Trichosporon asahii environmental strain CBS 8904.</title>
        <authorList>
            <person name="Yang R.Y."/>
            <person name="Li H.T."/>
            <person name="Zhu H."/>
            <person name="Zhou G.P."/>
            <person name="Wang M."/>
            <person name="Wang L."/>
        </authorList>
    </citation>
    <scope>NUCLEOTIDE SEQUENCE [LARGE SCALE GENOMIC DNA]</scope>
    <source>
        <strain evidence="2 3">CBS 8904</strain>
    </source>
</reference>
<evidence type="ECO:0000313" key="3">
    <source>
        <dbReference type="Proteomes" id="UP000006757"/>
    </source>
</evidence>
<feature type="region of interest" description="Disordered" evidence="1">
    <location>
        <begin position="173"/>
        <end position="193"/>
    </location>
</feature>
<sequence>MTSPTPADPSSKAAARSKRQRSTPPSSPRHTVLPPSPTKSPAVRKPPRKRPIAESKINAGSNDALQPAPDIVLTPRKQRNLRQLVLTARDTYLQFSEFWDSMGLPSVDSDWDEDLDEADEDEEDHGETGTSEDDLVAVDDVNEDGQVYDEDGQADDEDELPQEDDEHAVANEDELEAEEKNDSAEGTGLSTAPVPRQFRIPELSLPAPYVRCLIESLNSLIDGTYEFKVNRKDALVRWKFDFEVLDTIADFANLKHTPSAVSLPVPRSMMTIAFKRGLTVRVLLTDLEGGNLWRAAPLRADKIRVTIKSVNTDKIYFTYTEENLPDTAYNQWWFFLMFLDVAARYKADEEGLQKVRKRAESKAAGQALARALPYKNGKLKGRPA</sequence>
<organism evidence="2 3">
    <name type="scientific">Trichosporon asahii var. asahii (strain CBS 8904)</name>
    <name type="common">Yeast</name>
    <dbReference type="NCBI Taxonomy" id="1220162"/>
    <lineage>
        <taxon>Eukaryota</taxon>
        <taxon>Fungi</taxon>
        <taxon>Dikarya</taxon>
        <taxon>Basidiomycota</taxon>
        <taxon>Agaricomycotina</taxon>
        <taxon>Tremellomycetes</taxon>
        <taxon>Trichosporonales</taxon>
        <taxon>Trichosporonaceae</taxon>
        <taxon>Trichosporon</taxon>
    </lineage>
</organism>
<comment type="caution">
    <text evidence="2">The sequence shown here is derived from an EMBL/GenBank/DDBJ whole genome shotgun (WGS) entry which is preliminary data.</text>
</comment>
<feature type="region of interest" description="Disordered" evidence="1">
    <location>
        <begin position="102"/>
        <end position="138"/>
    </location>
</feature>
<proteinExistence type="predicted"/>
<dbReference type="Proteomes" id="UP000006757">
    <property type="component" value="Unassembled WGS sequence"/>
</dbReference>